<name>E6VWF2_PSEA9</name>
<dbReference type="KEGG" id="das:Daes_0333"/>
<dbReference type="STRING" id="643562.Daes_0333"/>
<keyword evidence="2" id="KW-1185">Reference proteome</keyword>
<dbReference type="PANTHER" id="PTHR31118:SF12">
    <property type="entry name" value="CYCLASE-LIKE PROTEIN 2"/>
    <property type="match status" value="1"/>
</dbReference>
<dbReference type="GO" id="GO:0004061">
    <property type="term" value="F:arylformamidase activity"/>
    <property type="evidence" value="ECO:0007669"/>
    <property type="project" value="InterPro"/>
</dbReference>
<reference evidence="2" key="1">
    <citation type="submission" date="2010-12" db="EMBL/GenBank/DDBJ databases">
        <title>Complete sequence of Desulfovibrio aespoeensis Aspo-2.</title>
        <authorList>
            <consortium name="US DOE Joint Genome Institute"/>
            <person name="Lucas S."/>
            <person name="Copeland A."/>
            <person name="Lapidus A."/>
            <person name="Cheng J.-F."/>
            <person name="Goodwin L."/>
            <person name="Pitluck S."/>
            <person name="Chertkov O."/>
            <person name="Misra M."/>
            <person name="Detter J.C."/>
            <person name="Han C."/>
            <person name="Tapia R."/>
            <person name="Land M."/>
            <person name="Hauser L."/>
            <person name="Kyrpides N."/>
            <person name="Ivanova N."/>
            <person name="Ovchinnikova G."/>
            <person name="Pedersen K."/>
            <person name="Jagevall S."/>
            <person name="Hazen T."/>
            <person name="Woyke T."/>
        </authorList>
    </citation>
    <scope>NUCLEOTIDE SEQUENCE [LARGE SCALE GENOMIC DNA]</scope>
    <source>
        <strain evidence="2">ATCC 700646 / DSM 10631 / Aspo-2</strain>
    </source>
</reference>
<dbReference type="PANTHER" id="PTHR31118">
    <property type="entry name" value="CYCLASE-LIKE PROTEIN 2"/>
    <property type="match status" value="1"/>
</dbReference>
<dbReference type="OrthoDB" id="7067800at2"/>
<evidence type="ECO:0000313" key="2">
    <source>
        <dbReference type="Proteomes" id="UP000002191"/>
    </source>
</evidence>
<proteinExistence type="predicted"/>
<protein>
    <submittedName>
        <fullName evidence="1">Cyclase family protein</fullName>
    </submittedName>
</protein>
<evidence type="ECO:0000313" key="1">
    <source>
        <dbReference type="EMBL" id="ADU61358.1"/>
    </source>
</evidence>
<dbReference type="Pfam" id="PF04199">
    <property type="entry name" value="Cyclase"/>
    <property type="match status" value="1"/>
</dbReference>
<organism evidence="1 2">
    <name type="scientific">Pseudodesulfovibrio aespoeensis (strain ATCC 700646 / DSM 10631 / Aspo-2)</name>
    <name type="common">Desulfovibrio aespoeensis</name>
    <dbReference type="NCBI Taxonomy" id="643562"/>
    <lineage>
        <taxon>Bacteria</taxon>
        <taxon>Pseudomonadati</taxon>
        <taxon>Thermodesulfobacteriota</taxon>
        <taxon>Desulfovibrionia</taxon>
        <taxon>Desulfovibrionales</taxon>
        <taxon>Desulfovibrionaceae</taxon>
    </lineage>
</organism>
<dbReference type="EMBL" id="CP002431">
    <property type="protein sequence ID" value="ADU61358.1"/>
    <property type="molecule type" value="Genomic_DNA"/>
</dbReference>
<dbReference type="AlphaFoldDB" id="E6VWF2"/>
<dbReference type="Proteomes" id="UP000002191">
    <property type="component" value="Chromosome"/>
</dbReference>
<dbReference type="SUPFAM" id="SSF102198">
    <property type="entry name" value="Putative cyclase"/>
    <property type="match status" value="1"/>
</dbReference>
<dbReference type="eggNOG" id="COG1878">
    <property type="taxonomic scope" value="Bacteria"/>
</dbReference>
<reference evidence="1 2" key="2">
    <citation type="journal article" date="2014" name="Genome Announc.">
        <title>Complete Genome Sequence of the Subsurface, Mesophilic Sulfate-Reducing Bacterium Desulfovibrio aespoeensis Aspo-2.</title>
        <authorList>
            <person name="Pedersen K."/>
            <person name="Bengtsson A."/>
            <person name="Edlund J."/>
            <person name="Rabe L."/>
            <person name="Hazen T."/>
            <person name="Chakraborty R."/>
            <person name="Goodwin L."/>
            <person name="Shapiro N."/>
        </authorList>
    </citation>
    <scope>NUCLEOTIDE SEQUENCE [LARGE SCALE GENOMIC DNA]</scope>
    <source>
        <strain evidence="2">ATCC 700646 / DSM 10631 / Aspo-2</strain>
    </source>
</reference>
<gene>
    <name evidence="1" type="ordered locus">Daes_0333</name>
</gene>
<dbReference type="GO" id="GO:0019441">
    <property type="term" value="P:L-tryptophan catabolic process to kynurenine"/>
    <property type="evidence" value="ECO:0007669"/>
    <property type="project" value="InterPro"/>
</dbReference>
<dbReference type="HOGENOM" id="CLU_030671_3_0_7"/>
<accession>E6VWF2</accession>
<dbReference type="InterPro" id="IPR007325">
    <property type="entry name" value="KFase/CYL"/>
</dbReference>
<dbReference type="RefSeq" id="WP_013513295.1">
    <property type="nucleotide sequence ID" value="NC_014844.1"/>
</dbReference>
<sequence>MRAIDLSHIVDTAMPVYPGDESTVIRRTAFIHRDGYAQTSIAMTSHAGTHVDVAAHGFADAPGLDRLGPDNFTGWGAVADLTIPCAATPGLRIDQTHLARLADMDGLDFVLIRTGWDAHWGTDAYFRDFPTLTAPASRFLGGLQLKGVGLDTPSPDPVGSAMEAHTILFDHGLVIVENLCNLGELPPEGFLFCCLPLRIRDGEGSPVRAIALTGC</sequence>
<dbReference type="InterPro" id="IPR037175">
    <property type="entry name" value="KFase_sf"/>
</dbReference>
<dbReference type="Gene3D" id="3.50.30.50">
    <property type="entry name" value="Putative cyclase"/>
    <property type="match status" value="1"/>
</dbReference>